<evidence type="ECO:0000313" key="1">
    <source>
        <dbReference type="EMBL" id="NIR74088.1"/>
    </source>
</evidence>
<evidence type="ECO:0000313" key="2">
    <source>
        <dbReference type="Proteomes" id="UP000702544"/>
    </source>
</evidence>
<reference evidence="1 2" key="1">
    <citation type="submission" date="2020-01" db="EMBL/GenBank/DDBJ databases">
        <title>Genomes assembled from Gulf of Kutch pelagic sediment metagenomes.</title>
        <authorList>
            <person name="Chandrashekar M."/>
            <person name="Mahajan M.S."/>
            <person name="Dave K.J."/>
            <person name="Vatsa P."/>
            <person name="Nathani N.M."/>
        </authorList>
    </citation>
    <scope>NUCLEOTIDE SEQUENCE [LARGE SCALE GENOMIC DNA]</scope>
    <source>
        <strain evidence="1">KS3-K002</strain>
    </source>
</reference>
<accession>A0AAE5CB46</accession>
<name>A0AAE5CB46_9BACT</name>
<protein>
    <recommendedName>
        <fullName evidence="3">Peptidase C39 domain-containing protein</fullName>
    </recommendedName>
</protein>
<dbReference type="AlphaFoldDB" id="A0AAE5CB46"/>
<evidence type="ECO:0008006" key="3">
    <source>
        <dbReference type="Google" id="ProtNLM"/>
    </source>
</evidence>
<proteinExistence type="predicted"/>
<sequence>MGIYKQPGKWECGPFALKHALLMRGILASEWKIGRLAGTSPAGTNEVQLARAAAHYGCEFPTVRRTDPGAAREELARHLREGVACLLCVDEWDHWVAAVNEEEDRFIILDSEKLEVIVVLDWPRLRKWWVYHDDGATLYDLHPVIPPDTQRTRARFTLERARHLLDPANRSLAQLWDIYVEDLIALCGSPQPAAADARSFGEFLNENADLLLDQLETWHGKVDRDAAVVVLDRMRFVADTYGLSVQPDGERRTISALSVMLALWCAGEFGVAPLYRKVPVHKIR</sequence>
<dbReference type="Gene3D" id="3.90.70.10">
    <property type="entry name" value="Cysteine proteinases"/>
    <property type="match status" value="1"/>
</dbReference>
<dbReference type="Proteomes" id="UP000702544">
    <property type="component" value="Unassembled WGS sequence"/>
</dbReference>
<comment type="caution">
    <text evidence="1">The sequence shown here is derived from an EMBL/GenBank/DDBJ whole genome shotgun (WGS) entry which is preliminary data.</text>
</comment>
<organism evidence="1 2">
    <name type="scientific">Candidatus Kutchimonas denitrificans</name>
    <dbReference type="NCBI Taxonomy" id="3056748"/>
    <lineage>
        <taxon>Bacteria</taxon>
        <taxon>Pseudomonadati</taxon>
        <taxon>Gemmatimonadota</taxon>
        <taxon>Gemmatimonadia</taxon>
        <taxon>Candidatus Palauibacterales</taxon>
        <taxon>Candidatus Palauibacteraceae</taxon>
        <taxon>Candidatus Kutchimonas</taxon>
    </lineage>
</organism>
<dbReference type="EMBL" id="JAACAK010000022">
    <property type="protein sequence ID" value="NIR74088.1"/>
    <property type="molecule type" value="Genomic_DNA"/>
</dbReference>
<gene>
    <name evidence="1" type="ORF">GWO12_03100</name>
</gene>